<evidence type="ECO:0000313" key="2">
    <source>
        <dbReference type="Proteomes" id="UP000002274"/>
    </source>
</evidence>
<gene>
    <name evidence="1" type="ordered locus">P9303_03501</name>
</gene>
<evidence type="ECO:0000313" key="1">
    <source>
        <dbReference type="EMBL" id="ABM77102.1"/>
    </source>
</evidence>
<reference evidence="1 2" key="1">
    <citation type="journal article" date="2007" name="PLoS Genet.">
        <title>Patterns and implications of gene gain and loss in the evolution of Prochlorococcus.</title>
        <authorList>
            <person name="Kettler G.C."/>
            <person name="Martiny A.C."/>
            <person name="Huang K."/>
            <person name="Zucker J."/>
            <person name="Coleman M.L."/>
            <person name="Rodrigue S."/>
            <person name="Chen F."/>
            <person name="Lapidus A."/>
            <person name="Ferriera S."/>
            <person name="Johnson J."/>
            <person name="Steglich C."/>
            <person name="Church G.M."/>
            <person name="Richardson P."/>
            <person name="Chisholm S.W."/>
        </authorList>
    </citation>
    <scope>NUCLEOTIDE SEQUENCE [LARGE SCALE GENOMIC DNA]</scope>
    <source>
        <strain evidence="1 2">MIT 9303</strain>
    </source>
</reference>
<protein>
    <submittedName>
        <fullName evidence="1">Uncharacterized protein</fullName>
    </submittedName>
</protein>
<dbReference type="EMBL" id="CP000554">
    <property type="protein sequence ID" value="ABM77102.1"/>
    <property type="molecule type" value="Genomic_DNA"/>
</dbReference>
<proteinExistence type="predicted"/>
<name>A2C6J2_PROM3</name>
<sequence>MHLKRVPYCLGNVRYRVALLHEMFGRSDNERHWSSELHLDVLLLPLTVAIAFNVLGKW</sequence>
<dbReference type="RefSeq" id="WP_011825027.1">
    <property type="nucleotide sequence ID" value="NC_008820.1"/>
</dbReference>
<dbReference type="AlphaFoldDB" id="A2C6J2"/>
<dbReference type="Proteomes" id="UP000002274">
    <property type="component" value="Chromosome"/>
</dbReference>
<dbReference type="HOGENOM" id="CLU_2975704_0_0_3"/>
<dbReference type="KEGG" id="pmf:P9303_03501"/>
<accession>A2C6J2</accession>
<organism evidence="1 2">
    <name type="scientific">Prochlorococcus marinus (strain MIT 9303)</name>
    <dbReference type="NCBI Taxonomy" id="59922"/>
    <lineage>
        <taxon>Bacteria</taxon>
        <taxon>Bacillati</taxon>
        <taxon>Cyanobacteriota</taxon>
        <taxon>Cyanophyceae</taxon>
        <taxon>Synechococcales</taxon>
        <taxon>Prochlorococcaceae</taxon>
        <taxon>Prochlorococcus</taxon>
    </lineage>
</organism>